<keyword evidence="2" id="KW-0732">Signal</keyword>
<organism evidence="3 4">
    <name type="scientific">Acrobeloides nanus</name>
    <dbReference type="NCBI Taxonomy" id="290746"/>
    <lineage>
        <taxon>Eukaryota</taxon>
        <taxon>Metazoa</taxon>
        <taxon>Ecdysozoa</taxon>
        <taxon>Nematoda</taxon>
        <taxon>Chromadorea</taxon>
        <taxon>Rhabditida</taxon>
        <taxon>Tylenchina</taxon>
        <taxon>Cephalobomorpha</taxon>
        <taxon>Cephaloboidea</taxon>
        <taxon>Cephalobidae</taxon>
        <taxon>Acrobeloides</taxon>
    </lineage>
</organism>
<evidence type="ECO:0000313" key="4">
    <source>
        <dbReference type="WBParaSite" id="ACRNAN_scaffold16730.g20185.t1"/>
    </source>
</evidence>
<dbReference type="Proteomes" id="UP000887540">
    <property type="component" value="Unplaced"/>
</dbReference>
<keyword evidence="3" id="KW-1185">Reference proteome</keyword>
<feature type="region of interest" description="Disordered" evidence="1">
    <location>
        <begin position="90"/>
        <end position="112"/>
    </location>
</feature>
<reference evidence="4" key="1">
    <citation type="submission" date="2022-11" db="UniProtKB">
        <authorList>
            <consortium name="WormBaseParasite"/>
        </authorList>
    </citation>
    <scope>IDENTIFICATION</scope>
</reference>
<dbReference type="AlphaFoldDB" id="A0A914CZK1"/>
<feature type="signal peptide" evidence="2">
    <location>
        <begin position="1"/>
        <end position="15"/>
    </location>
</feature>
<dbReference type="WBParaSite" id="ACRNAN_scaffold16730.g20185.t1">
    <property type="protein sequence ID" value="ACRNAN_scaffold16730.g20185.t1"/>
    <property type="gene ID" value="ACRNAN_scaffold16730.g20185"/>
</dbReference>
<proteinExistence type="predicted"/>
<accession>A0A914CZK1</accession>
<evidence type="ECO:0000256" key="1">
    <source>
        <dbReference type="SAM" id="MobiDB-lite"/>
    </source>
</evidence>
<protein>
    <submittedName>
        <fullName evidence="4">Uncharacterized protein</fullName>
    </submittedName>
</protein>
<evidence type="ECO:0000313" key="3">
    <source>
        <dbReference type="Proteomes" id="UP000887540"/>
    </source>
</evidence>
<name>A0A914CZK1_9BILA</name>
<evidence type="ECO:0000256" key="2">
    <source>
        <dbReference type="SAM" id="SignalP"/>
    </source>
</evidence>
<feature type="chain" id="PRO_5036757863" evidence="2">
    <location>
        <begin position="16"/>
        <end position="194"/>
    </location>
</feature>
<sequence length="194" mass="21482">MFFLVFLALLSIANAINENVIQSPTNNLIAYRLDNADQIALGKDKASETEQAFQYQGPLQDTVDSENEKPITDPFLEDAKKSELYARNSRRAGVHVDDSNTNQETAQNDKQEPVYIKYYDPSTGTYKYYKKTTTATEAPTYLCYYPCYTNPYPYYSYQPSYGYGGGYGGNLFSIGSGFNIGGFGIGSGLGISLG</sequence>